<dbReference type="InterPro" id="IPR006076">
    <property type="entry name" value="FAD-dep_OxRdtase"/>
</dbReference>
<dbReference type="Pfam" id="PF05430">
    <property type="entry name" value="Methyltransf_30"/>
    <property type="match status" value="1"/>
</dbReference>
<dbReference type="NCBIfam" id="TIGR03197">
    <property type="entry name" value="MnmC_Cterm"/>
    <property type="match status" value="1"/>
</dbReference>
<evidence type="ECO:0000256" key="5">
    <source>
        <dbReference type="ARBA" id="ARBA00022691"/>
    </source>
</evidence>
<dbReference type="GO" id="GO:0032259">
    <property type="term" value="P:methylation"/>
    <property type="evidence" value="ECO:0007669"/>
    <property type="project" value="UniProtKB-KW"/>
</dbReference>
<dbReference type="InterPro" id="IPR036188">
    <property type="entry name" value="FAD/NAD-bd_sf"/>
</dbReference>
<keyword evidence="6" id="KW-0819">tRNA processing</keyword>
<dbReference type="GO" id="GO:0005737">
    <property type="term" value="C:cytoplasm"/>
    <property type="evidence" value="ECO:0007669"/>
    <property type="project" value="TreeGrafter"/>
</dbReference>
<dbReference type="HAMAP" id="MF_01102">
    <property type="entry name" value="MnmC"/>
    <property type="match status" value="1"/>
</dbReference>
<dbReference type="GO" id="GO:0008033">
    <property type="term" value="P:tRNA processing"/>
    <property type="evidence" value="ECO:0007669"/>
    <property type="project" value="UniProtKB-KW"/>
</dbReference>
<dbReference type="SUPFAM" id="SSF51971">
    <property type="entry name" value="Nucleotide-binding domain"/>
    <property type="match status" value="1"/>
</dbReference>
<keyword evidence="9" id="KW-0511">Multifunctional enzyme</keyword>
<keyword evidence="3" id="KW-0285">Flavoprotein</keyword>
<keyword evidence="13" id="KW-1185">Reference proteome</keyword>
<evidence type="ECO:0000256" key="2">
    <source>
        <dbReference type="ARBA" id="ARBA00022603"/>
    </source>
</evidence>
<dbReference type="InterPro" id="IPR008471">
    <property type="entry name" value="MnmC-like_methylTransf"/>
</dbReference>
<evidence type="ECO:0000313" key="13">
    <source>
        <dbReference type="Proteomes" id="UP000240535"/>
    </source>
</evidence>
<dbReference type="InterPro" id="IPR029063">
    <property type="entry name" value="SAM-dependent_MTases_sf"/>
</dbReference>
<accession>A0A2P8R036</accession>
<dbReference type="InterPro" id="IPR017610">
    <property type="entry name" value="tRNA_S-uridine_synth_MnmC_C"/>
</dbReference>
<evidence type="ECO:0000259" key="10">
    <source>
        <dbReference type="Pfam" id="PF01266"/>
    </source>
</evidence>
<dbReference type="AlphaFoldDB" id="A0A2P8R036"/>
<dbReference type="SUPFAM" id="SSF54373">
    <property type="entry name" value="FAD-linked reductases, C-terminal domain"/>
    <property type="match status" value="1"/>
</dbReference>
<evidence type="ECO:0000313" key="12">
    <source>
        <dbReference type="EMBL" id="PSM51842.1"/>
    </source>
</evidence>
<keyword evidence="2 12" id="KW-0489">Methyltransferase</keyword>
<feature type="domain" description="MnmC-like methyltransferase" evidence="11">
    <location>
        <begin position="100"/>
        <end position="220"/>
    </location>
</feature>
<dbReference type="Gene3D" id="3.50.50.60">
    <property type="entry name" value="FAD/NAD(P)-binding domain"/>
    <property type="match status" value="1"/>
</dbReference>
<feature type="domain" description="FAD dependent oxidoreductase" evidence="10">
    <location>
        <begin position="243"/>
        <end position="589"/>
    </location>
</feature>
<evidence type="ECO:0000256" key="9">
    <source>
        <dbReference type="ARBA" id="ARBA00023268"/>
    </source>
</evidence>
<keyword evidence="4 12" id="KW-0808">Transferase</keyword>
<dbReference type="InterPro" id="IPR023032">
    <property type="entry name" value="tRNA_MAMT_biosynth_bifunc_MnmC"/>
</dbReference>
<dbReference type="NCBIfam" id="NF002481">
    <property type="entry name" value="PRK01747.1-2"/>
    <property type="match status" value="1"/>
</dbReference>
<dbReference type="NCBIfam" id="NF033855">
    <property type="entry name" value="tRNA_MNMC2"/>
    <property type="match status" value="1"/>
</dbReference>
<protein>
    <submittedName>
        <fullName evidence="12">Bifunctional tRNA (5-methylaminomethyl-2-thiouridine)(34)-methyltransferase MnmD/FAD-dependent 5-carboxymethylaminomethyl-2-thiouridine(34) oxidoreductase MnmC</fullName>
    </submittedName>
</protein>
<dbReference type="EMBL" id="PDHH01000005">
    <property type="protein sequence ID" value="PSM51842.1"/>
    <property type="molecule type" value="Genomic_DNA"/>
</dbReference>
<dbReference type="PANTHER" id="PTHR13847">
    <property type="entry name" value="SARCOSINE DEHYDROGENASE-RELATED"/>
    <property type="match status" value="1"/>
</dbReference>
<dbReference type="RefSeq" id="WP_106872020.1">
    <property type="nucleotide sequence ID" value="NZ_CP053841.1"/>
</dbReference>
<evidence type="ECO:0000259" key="11">
    <source>
        <dbReference type="Pfam" id="PF05430"/>
    </source>
</evidence>
<evidence type="ECO:0000256" key="4">
    <source>
        <dbReference type="ARBA" id="ARBA00022679"/>
    </source>
</evidence>
<keyword evidence="5" id="KW-0949">S-adenosyl-L-methionine</keyword>
<dbReference type="GO" id="GO:0004808">
    <property type="term" value="F:tRNA (5-methylaminomethyl-2-thiouridylate)(34)-methyltransferase activity"/>
    <property type="evidence" value="ECO:0007669"/>
    <property type="project" value="InterPro"/>
</dbReference>
<dbReference type="OrthoDB" id="9786494at2"/>
<dbReference type="Proteomes" id="UP000240535">
    <property type="component" value="Unassembled WGS sequence"/>
</dbReference>
<dbReference type="Gene3D" id="3.30.9.10">
    <property type="entry name" value="D-Amino Acid Oxidase, subunit A, domain 2"/>
    <property type="match status" value="1"/>
</dbReference>
<dbReference type="InterPro" id="IPR047785">
    <property type="entry name" value="tRNA_MNMC2"/>
</dbReference>
<dbReference type="Gene3D" id="3.40.50.150">
    <property type="entry name" value="Vaccinia Virus protein VP39"/>
    <property type="match status" value="1"/>
</dbReference>
<organism evidence="12 13">
    <name type="scientific">Campylobacter blaseri</name>
    <dbReference type="NCBI Taxonomy" id="2042961"/>
    <lineage>
        <taxon>Bacteria</taxon>
        <taxon>Pseudomonadati</taxon>
        <taxon>Campylobacterota</taxon>
        <taxon>Epsilonproteobacteria</taxon>
        <taxon>Campylobacterales</taxon>
        <taxon>Campylobacteraceae</taxon>
        <taxon>Campylobacter</taxon>
    </lineage>
</organism>
<dbReference type="GO" id="GO:0016645">
    <property type="term" value="F:oxidoreductase activity, acting on the CH-NH group of donors"/>
    <property type="evidence" value="ECO:0007669"/>
    <property type="project" value="InterPro"/>
</dbReference>
<sequence length="623" mass="70945">MEKLTFKDKIAYSTKFDDIYFNTNSPLLESEYVFASALNDIWSKQDSFIVAEAGFGTGLNFLTLANKFKNSDKKLHYVSIEKYPLTKKELIQVYQNLNTFEKESNKLVKCYPTLKIDGLYRIHFSKNIVLDLYIGDIKDALNELDFIADVWFLDGFAPSKNPDMWDSDVIYEISNLTKKDGVIATYSSASSVRKNLENAGFEVKLVSGYGNKREMIKAYLKEKINVQKNIWYSRPAVGGLNKKVLVIGGGIAGLSAALKFKKAGFKVKLTEKDTKVGSNGSGNIAGVLMPTITKKGILLGRMHLNAFLQAFKFYKKYISKEYIYLTGSKEYAFNSSLVERYKDSSEFFKFSEVDAPYPSIFVKEGILARPNMLCAHLATKIDVLYEHEFISFEKKSKEYEVYFKNGNKINTDIIIFALGSESEELFGKGLKPKMNFDESLKISSVRGQVTWIKETLKNRYPLSAKGYICPAIDNIQLIGATYDRNNYEKKPVDKDNIKNIENISDLIDNYKNIEIIGSQVGFRSYSGDRFPIVGPIHDKEWFKVNYKDIFWTKNKTSNLKPKHLENIYITTSHGARGLGTSILGAELLLDYVLNRPFCIEKSIVNELNPARFLIRELKKGKIK</sequence>
<dbReference type="Pfam" id="PF01266">
    <property type="entry name" value="DAO"/>
    <property type="match status" value="1"/>
</dbReference>
<keyword evidence="7" id="KW-0274">FAD</keyword>
<gene>
    <name evidence="12" type="ORF">CQ405_06875</name>
</gene>
<keyword evidence="1" id="KW-0963">Cytoplasm</keyword>
<keyword evidence="8" id="KW-0560">Oxidoreductase</keyword>
<evidence type="ECO:0000256" key="8">
    <source>
        <dbReference type="ARBA" id="ARBA00023002"/>
    </source>
</evidence>
<proteinExistence type="inferred from homology"/>
<comment type="caution">
    <text evidence="12">The sequence shown here is derived from an EMBL/GenBank/DDBJ whole genome shotgun (WGS) entry which is preliminary data.</text>
</comment>
<evidence type="ECO:0000256" key="7">
    <source>
        <dbReference type="ARBA" id="ARBA00022827"/>
    </source>
</evidence>
<evidence type="ECO:0000256" key="1">
    <source>
        <dbReference type="ARBA" id="ARBA00022490"/>
    </source>
</evidence>
<dbReference type="PANTHER" id="PTHR13847:SF283">
    <property type="entry name" value="TRNA 5-METHYLAMINOMETHYL-2-THIOURIDINE BIOSYNTHESIS BIFUNCTIONAL PROTEIN MNMC"/>
    <property type="match status" value="1"/>
</dbReference>
<name>A0A2P8R036_9BACT</name>
<evidence type="ECO:0000256" key="6">
    <source>
        <dbReference type="ARBA" id="ARBA00022694"/>
    </source>
</evidence>
<reference evidence="13" key="1">
    <citation type="submission" date="2017-10" db="EMBL/GenBank/DDBJ databases">
        <title>Campylobacter species from seals.</title>
        <authorList>
            <person name="Gilbert M.J."/>
            <person name="Zomer A.L."/>
            <person name="Timmerman A.J."/>
            <person name="Duim B."/>
            <person name="Wagenaar J.A."/>
        </authorList>
    </citation>
    <scope>NUCLEOTIDE SEQUENCE [LARGE SCALE GENOMIC DNA]</scope>
    <source>
        <strain evidence="13">17S00004-5</strain>
    </source>
</reference>
<evidence type="ECO:0000256" key="3">
    <source>
        <dbReference type="ARBA" id="ARBA00022630"/>
    </source>
</evidence>